<dbReference type="EMBL" id="JASSZA010000016">
    <property type="protein sequence ID" value="KAK2091474.1"/>
    <property type="molecule type" value="Genomic_DNA"/>
</dbReference>
<protein>
    <recommendedName>
        <fullName evidence="1">Death domain-containing protein</fullName>
    </recommendedName>
</protein>
<organism evidence="2 3">
    <name type="scientific">Saguinus oedipus</name>
    <name type="common">Cotton-top tamarin</name>
    <name type="synonym">Oedipomidas oedipus</name>
    <dbReference type="NCBI Taxonomy" id="9490"/>
    <lineage>
        <taxon>Eukaryota</taxon>
        <taxon>Metazoa</taxon>
        <taxon>Chordata</taxon>
        <taxon>Craniata</taxon>
        <taxon>Vertebrata</taxon>
        <taxon>Euteleostomi</taxon>
        <taxon>Mammalia</taxon>
        <taxon>Eutheria</taxon>
        <taxon>Euarchontoglires</taxon>
        <taxon>Primates</taxon>
        <taxon>Haplorrhini</taxon>
        <taxon>Platyrrhini</taxon>
        <taxon>Cebidae</taxon>
        <taxon>Callitrichinae</taxon>
        <taxon>Saguinus</taxon>
    </lineage>
</organism>
<proteinExistence type="predicted"/>
<name>A0ABQ9U327_SAGOE</name>
<feature type="domain" description="Death" evidence="1">
    <location>
        <begin position="119"/>
        <end position="176"/>
    </location>
</feature>
<reference evidence="2 3" key="1">
    <citation type="submission" date="2023-05" db="EMBL/GenBank/DDBJ databases">
        <title>B98-5 Cell Line De Novo Hybrid Assembly: An Optical Mapping Approach.</title>
        <authorList>
            <person name="Kananen K."/>
            <person name="Auerbach J.A."/>
            <person name="Kautto E."/>
            <person name="Blachly J.S."/>
        </authorList>
    </citation>
    <scope>NUCLEOTIDE SEQUENCE [LARGE SCALE GENOMIC DNA]</scope>
    <source>
        <strain evidence="2">B95-8</strain>
        <tissue evidence="2">Cell line</tissue>
    </source>
</reference>
<dbReference type="Pfam" id="PF00531">
    <property type="entry name" value="Death"/>
    <property type="match status" value="1"/>
</dbReference>
<evidence type="ECO:0000259" key="1">
    <source>
        <dbReference type="Pfam" id="PF00531"/>
    </source>
</evidence>
<dbReference type="Proteomes" id="UP001266305">
    <property type="component" value="Unassembled WGS sequence"/>
</dbReference>
<accession>A0ABQ9U327</accession>
<sequence length="213" mass="23331">MVGAGALLSPLLARQRPQVVHPVHNGLLSASLDLVLQTALTSARGLGGRVAEGLPPGPRGPTVLSLPACVKWASYSFSPRHVQRGSTHWLLCDRSLALLLEAFCVQEAVTSPFCPKASYVITDLTQLRKIKSMERVQGVSITRELLWWWGMRQATVQQLVDLLCRLELYRAAQIILNCELTQGPPWLPSKFPGLPVWGREWGDPAPNVSDAPA</sequence>
<dbReference type="Gene3D" id="1.10.533.10">
    <property type="entry name" value="Death Domain, Fas"/>
    <property type="match status" value="1"/>
</dbReference>
<keyword evidence="3" id="KW-1185">Reference proteome</keyword>
<evidence type="ECO:0000313" key="3">
    <source>
        <dbReference type="Proteomes" id="UP001266305"/>
    </source>
</evidence>
<dbReference type="InterPro" id="IPR000488">
    <property type="entry name" value="Death_dom"/>
</dbReference>
<dbReference type="SUPFAM" id="SSF47986">
    <property type="entry name" value="DEATH domain"/>
    <property type="match status" value="1"/>
</dbReference>
<comment type="caution">
    <text evidence="2">The sequence shown here is derived from an EMBL/GenBank/DDBJ whole genome shotgun (WGS) entry which is preliminary data.</text>
</comment>
<gene>
    <name evidence="2" type="ORF">P7K49_030758</name>
</gene>
<dbReference type="InterPro" id="IPR011029">
    <property type="entry name" value="DEATH-like_dom_sf"/>
</dbReference>
<evidence type="ECO:0000313" key="2">
    <source>
        <dbReference type="EMBL" id="KAK2091474.1"/>
    </source>
</evidence>